<dbReference type="InterPro" id="IPR011662">
    <property type="entry name" value="Secretin/TonB_short_N"/>
</dbReference>
<proteinExistence type="inferred from homology"/>
<keyword evidence="3 11" id="KW-1134">Transmembrane beta strand</keyword>
<sequence>MKKLRKFSAVSLAAISIALGAASVQAVQTKQSIPLNMQQQPLMTALQNLSSEYGIQIASFSEDVAGKTVGTLSGNYTLTSALSAVLKDSGLRYIQVDDRTIAVGTLARLTDQYSSSSIQTIAFNTAADYEEGLAVSDDDESMDTVTNSHIQFEEIMVTATRRSTGVQTTALTISAFGGEELEKKGYNSISQFIDTVPGVTATTEGPNRNRVIIRNIATSTQESGSSTIATYFDDFALSAVSGGAAEIRLVDMERVEVLKGPQGTLFGRSAMGGIVRYISNKPDPKEFAAGFDMYLSDVNDGGENYGGHGYVNVPLSDKMALRAVGYYYDNAGFIDNVELGNKDANDEETYGGRLAFHWDITDKFSTDLTYLYQKIDAGASFVTTTRDPGDLSIAGDEGPDIPFDVEARTGIGGIDRRHTDSQEFLNLKLEYDFDAFITTLLATRNTLKTGFAFDQREFVDIRSGCVCDYLDPDSGRVSGDAQTDILELRLVSSNDTKINWILGAYYEDSDTLANQLITYYGPTQYLYGFIPILDGEETIDYTATAHSNEKAVYAEVGMDLTAKTSFKVGYRRSHIKYDTIDLKQEGSFVVLTGADALLGIPFETKENVNTYKFSLEHQINDDIFAYALATSGYRRGGFNKPTIISPFSTYNSDSLWNYELGLKTKWFDGRLVANLSAYLIEYTDIQLVVQDPVTFARSTQNAGKAEIPGIELSLAYQVNNYLDIAFNGSLSDPKLKEDVPGGVTGKKGDRLPGSAKENFSVSLNWESPIFSQHTLFSNLTYKYTGERYNDFNLDLDIALPSYDLVDFQIGLRSDEGYSVSLFAHNLFDEAYIGYIDRQGTSFESASTNTPRTIGLRLKYDF</sequence>
<protein>
    <submittedName>
        <fullName evidence="15">TonB-dependent receptor domain-containing protein</fullName>
    </submittedName>
</protein>
<evidence type="ECO:0000256" key="2">
    <source>
        <dbReference type="ARBA" id="ARBA00022448"/>
    </source>
</evidence>
<keyword evidence="6" id="KW-0408">Iron</keyword>
<evidence type="ECO:0000256" key="3">
    <source>
        <dbReference type="ARBA" id="ARBA00022452"/>
    </source>
</evidence>
<comment type="similarity">
    <text evidence="11 12">Belongs to the TonB-dependent receptor family.</text>
</comment>
<dbReference type="RefSeq" id="WP_194214866.1">
    <property type="nucleotide sequence ID" value="NZ_CP061205.1"/>
</dbReference>
<feature type="domain" description="Secretin/TonB short N-terminal" evidence="14">
    <location>
        <begin position="56"/>
        <end position="106"/>
    </location>
</feature>
<dbReference type="Gene3D" id="3.55.50.30">
    <property type="match status" value="1"/>
</dbReference>
<reference evidence="16" key="1">
    <citation type="journal article" date="2019" name="Int. J. Syst. Evol. Microbiol.">
        <title>The Global Catalogue of Microorganisms (GCM) 10K type strain sequencing project: providing services to taxonomists for standard genome sequencing and annotation.</title>
        <authorList>
            <consortium name="The Broad Institute Genomics Platform"/>
            <consortium name="The Broad Institute Genome Sequencing Center for Infectious Disease"/>
            <person name="Wu L."/>
            <person name="Ma J."/>
        </authorList>
    </citation>
    <scope>NUCLEOTIDE SEQUENCE [LARGE SCALE GENOMIC DNA]</scope>
    <source>
        <strain evidence="16">KCTC 62164</strain>
    </source>
</reference>
<dbReference type="PROSITE" id="PS52016">
    <property type="entry name" value="TONB_DEPENDENT_REC_3"/>
    <property type="match status" value="1"/>
</dbReference>
<keyword evidence="10 11" id="KW-0998">Cell outer membrane</keyword>
<keyword evidence="4" id="KW-0410">Iron transport</keyword>
<dbReference type="EMBL" id="JBHRSL010000001">
    <property type="protein sequence ID" value="MFC3050486.1"/>
    <property type="molecule type" value="Genomic_DNA"/>
</dbReference>
<evidence type="ECO:0000256" key="8">
    <source>
        <dbReference type="ARBA" id="ARBA00023077"/>
    </source>
</evidence>
<dbReference type="Proteomes" id="UP001595444">
    <property type="component" value="Unassembled WGS sequence"/>
</dbReference>
<evidence type="ECO:0000256" key="13">
    <source>
        <dbReference type="SAM" id="SignalP"/>
    </source>
</evidence>
<keyword evidence="7" id="KW-0406">Ion transport</keyword>
<evidence type="ECO:0000313" key="15">
    <source>
        <dbReference type="EMBL" id="MFC3050486.1"/>
    </source>
</evidence>
<evidence type="ECO:0000256" key="9">
    <source>
        <dbReference type="ARBA" id="ARBA00023136"/>
    </source>
</evidence>
<dbReference type="InterPro" id="IPR012910">
    <property type="entry name" value="Plug_dom"/>
</dbReference>
<evidence type="ECO:0000256" key="6">
    <source>
        <dbReference type="ARBA" id="ARBA00023004"/>
    </source>
</evidence>
<evidence type="ECO:0000259" key="14">
    <source>
        <dbReference type="SMART" id="SM00965"/>
    </source>
</evidence>
<keyword evidence="2 11" id="KW-0813">Transport</keyword>
<keyword evidence="13" id="KW-0732">Signal</keyword>
<keyword evidence="9 11" id="KW-0472">Membrane</keyword>
<keyword evidence="8 12" id="KW-0798">TonB box</keyword>
<dbReference type="Pfam" id="PF00593">
    <property type="entry name" value="TonB_dep_Rec_b-barrel"/>
    <property type="match status" value="1"/>
</dbReference>
<evidence type="ECO:0000256" key="11">
    <source>
        <dbReference type="PROSITE-ProRule" id="PRU01360"/>
    </source>
</evidence>
<keyword evidence="16" id="KW-1185">Reference proteome</keyword>
<dbReference type="PANTHER" id="PTHR32552:SF81">
    <property type="entry name" value="TONB-DEPENDENT OUTER MEMBRANE RECEPTOR"/>
    <property type="match status" value="1"/>
</dbReference>
<comment type="caution">
    <text evidence="15">The sequence shown here is derived from an EMBL/GenBank/DDBJ whole genome shotgun (WGS) entry which is preliminary data.</text>
</comment>
<keyword evidence="15" id="KW-0675">Receptor</keyword>
<accession>A0ABV7D0Y3</accession>
<keyword evidence="5 11" id="KW-0812">Transmembrane</keyword>
<evidence type="ECO:0000256" key="7">
    <source>
        <dbReference type="ARBA" id="ARBA00023065"/>
    </source>
</evidence>
<evidence type="ECO:0000256" key="1">
    <source>
        <dbReference type="ARBA" id="ARBA00004571"/>
    </source>
</evidence>
<evidence type="ECO:0000256" key="5">
    <source>
        <dbReference type="ARBA" id="ARBA00022692"/>
    </source>
</evidence>
<evidence type="ECO:0000313" key="16">
    <source>
        <dbReference type="Proteomes" id="UP001595444"/>
    </source>
</evidence>
<dbReference type="InterPro" id="IPR039426">
    <property type="entry name" value="TonB-dep_rcpt-like"/>
</dbReference>
<name>A0ABV7D0Y3_9PROT</name>
<dbReference type="InterPro" id="IPR000531">
    <property type="entry name" value="Beta-barrel_TonB"/>
</dbReference>
<feature type="signal peptide" evidence="13">
    <location>
        <begin position="1"/>
        <end position="26"/>
    </location>
</feature>
<evidence type="ECO:0000256" key="4">
    <source>
        <dbReference type="ARBA" id="ARBA00022496"/>
    </source>
</evidence>
<gene>
    <name evidence="15" type="ORF">ACFOKA_01065</name>
</gene>
<dbReference type="Gene3D" id="2.40.170.20">
    <property type="entry name" value="TonB-dependent receptor, beta-barrel domain"/>
    <property type="match status" value="1"/>
</dbReference>
<evidence type="ECO:0000256" key="12">
    <source>
        <dbReference type="RuleBase" id="RU003357"/>
    </source>
</evidence>
<dbReference type="Pfam" id="PF07660">
    <property type="entry name" value="STN"/>
    <property type="match status" value="1"/>
</dbReference>
<evidence type="ECO:0000256" key="10">
    <source>
        <dbReference type="ARBA" id="ARBA00023237"/>
    </source>
</evidence>
<dbReference type="SMART" id="SM00965">
    <property type="entry name" value="STN"/>
    <property type="match status" value="1"/>
</dbReference>
<dbReference type="SUPFAM" id="SSF56935">
    <property type="entry name" value="Porins"/>
    <property type="match status" value="1"/>
</dbReference>
<dbReference type="PANTHER" id="PTHR32552">
    <property type="entry name" value="FERRICHROME IRON RECEPTOR-RELATED"/>
    <property type="match status" value="1"/>
</dbReference>
<dbReference type="InterPro" id="IPR036942">
    <property type="entry name" value="Beta-barrel_TonB_sf"/>
</dbReference>
<organism evidence="15 16">
    <name type="scientific">Kordiimonas pumila</name>
    <dbReference type="NCBI Taxonomy" id="2161677"/>
    <lineage>
        <taxon>Bacteria</taxon>
        <taxon>Pseudomonadati</taxon>
        <taxon>Pseudomonadota</taxon>
        <taxon>Alphaproteobacteria</taxon>
        <taxon>Kordiimonadales</taxon>
        <taxon>Kordiimonadaceae</taxon>
        <taxon>Kordiimonas</taxon>
    </lineage>
</organism>
<feature type="chain" id="PRO_5047224159" evidence="13">
    <location>
        <begin position="27"/>
        <end position="861"/>
    </location>
</feature>
<comment type="subcellular location">
    <subcellularLocation>
        <location evidence="1 11">Cell outer membrane</location>
        <topology evidence="1 11">Multi-pass membrane protein</topology>
    </subcellularLocation>
</comment>
<dbReference type="Pfam" id="PF07715">
    <property type="entry name" value="Plug"/>
    <property type="match status" value="1"/>
</dbReference>